<dbReference type="InterPro" id="IPR045864">
    <property type="entry name" value="aa-tRNA-synth_II/BPL/LPL"/>
</dbReference>
<dbReference type="SUPFAM" id="SSF55681">
    <property type="entry name" value="Class II aaRS and biotin synthetases"/>
    <property type="match status" value="1"/>
</dbReference>
<reference evidence="8 9" key="1">
    <citation type="submission" date="2015-11" db="EMBL/GenBank/DDBJ databases">
        <title>Genomic analysis of 38 Legionella species identifies large and diverse effector repertoires.</title>
        <authorList>
            <person name="Burstein D."/>
            <person name="Amaro F."/>
            <person name="Zusman T."/>
            <person name="Lifshitz Z."/>
            <person name="Cohen O."/>
            <person name="Gilbert J.A."/>
            <person name="Pupko T."/>
            <person name="Shuman H.A."/>
            <person name="Segal G."/>
        </authorList>
    </citation>
    <scope>NUCLEOTIDE SEQUENCE [LARGE SCALE GENOMIC DNA]</scope>
    <source>
        <strain evidence="8 9">IMVS3376</strain>
    </source>
</reference>
<comment type="similarity">
    <text evidence="6">Belongs to the biotin--protein ligase family.</text>
</comment>
<dbReference type="GO" id="GO:0005737">
    <property type="term" value="C:cytoplasm"/>
    <property type="evidence" value="ECO:0007669"/>
    <property type="project" value="TreeGrafter"/>
</dbReference>
<proteinExistence type="inferred from homology"/>
<sequence length="328" mass="36931">MHFTSSQLTLLQLLGDGECHSGSELGIALGITRSAIWKQINHLIESGIPVKRIRHQGYQLPNQLILLNKQQIAEHLAAAQRTTPFKLHLFTSIDSTNRYLKDLPLAHSVDICCAEIQTQGRGRFGRHWHSPFGENIYCSSRWDLNYDLTKLSGLSLVTSLAIVATLNELDISSNIKIKWPNDILWANKKLCGSLIEILAESNGNIQVIIGIGLNVNSDTKNHPLPDKPWCSLYEITQKHFDRNFLIAKLITNLETYLIKFIHHDLNYFMDEWSKSDYLFGKNIQVTQSANTFSGLACGINELGQLILQDESGLKHFLSSGDTSLHQKS</sequence>
<evidence type="ECO:0000256" key="2">
    <source>
        <dbReference type="ARBA" id="ARBA00022741"/>
    </source>
</evidence>
<keyword evidence="9" id="KW-1185">Reference proteome</keyword>
<keyword evidence="6" id="KW-0678">Repressor</keyword>
<dbReference type="InterPro" id="IPR030855">
    <property type="entry name" value="Bifunct_BirA"/>
</dbReference>
<dbReference type="PANTHER" id="PTHR12835">
    <property type="entry name" value="BIOTIN PROTEIN LIGASE"/>
    <property type="match status" value="1"/>
</dbReference>
<feature type="binding site" evidence="6">
    <location>
        <position position="189"/>
    </location>
    <ligand>
        <name>biotin</name>
        <dbReference type="ChEBI" id="CHEBI:57586"/>
    </ligand>
</feature>
<keyword evidence="4 6" id="KW-0092">Biotin</keyword>
<evidence type="ECO:0000313" key="8">
    <source>
        <dbReference type="EMBL" id="KTD68899.1"/>
    </source>
</evidence>
<feature type="DNA-binding region" description="H-T-H motif" evidence="6">
    <location>
        <begin position="22"/>
        <end position="41"/>
    </location>
</feature>
<keyword evidence="2 6" id="KW-0547">Nucleotide-binding</keyword>
<dbReference type="Gene3D" id="3.30.930.10">
    <property type="entry name" value="Bira Bifunctional Protein, Domain 2"/>
    <property type="match status" value="1"/>
</dbReference>
<dbReference type="HAMAP" id="MF_00978">
    <property type="entry name" value="Bifunct_BirA"/>
    <property type="match status" value="1"/>
</dbReference>
<dbReference type="STRING" id="947033.Lste_2057"/>
<comment type="caution">
    <text evidence="8">The sequence shown here is derived from an EMBL/GenBank/DDBJ whole genome shotgun (WGS) entry which is preliminary data.</text>
</comment>
<feature type="domain" description="BPL/LPL catalytic" evidence="7">
    <location>
        <begin position="70"/>
        <end position="261"/>
    </location>
</feature>
<dbReference type="Gene3D" id="2.30.30.100">
    <property type="match status" value="1"/>
</dbReference>
<evidence type="ECO:0000256" key="5">
    <source>
        <dbReference type="ARBA" id="ARBA00047846"/>
    </source>
</evidence>
<dbReference type="RefSeq" id="WP_058510950.1">
    <property type="nucleotide sequence ID" value="NZ_LNYY01000019.1"/>
</dbReference>
<dbReference type="InterPro" id="IPR003142">
    <property type="entry name" value="BPL_C"/>
</dbReference>
<feature type="binding site" evidence="6">
    <location>
        <begin position="95"/>
        <end position="97"/>
    </location>
    <ligand>
        <name>biotin</name>
        <dbReference type="ChEBI" id="CHEBI:57586"/>
    </ligand>
</feature>
<dbReference type="OrthoDB" id="9807064at2"/>
<dbReference type="Pfam" id="PF02237">
    <property type="entry name" value="BPL_C"/>
    <property type="match status" value="1"/>
</dbReference>
<comment type="function">
    <text evidence="6">Acts both as a biotin--[acetyl-CoA-carboxylase] ligase and a biotin-operon repressor. In the presence of ATP, BirA activates biotin to form the BirA-biotinyl-5'-adenylate (BirA-bio-5'-AMP or holoBirA) complex. HoloBirA can either transfer the biotinyl moiety to the biotin carboxyl carrier protein (BCCP) subunit of acetyl-CoA carboxylase, or bind to the biotin operator site and inhibit transcription of the operon.</text>
</comment>
<organism evidence="8 9">
    <name type="scientific">Legionella steelei</name>
    <dbReference type="NCBI Taxonomy" id="947033"/>
    <lineage>
        <taxon>Bacteria</taxon>
        <taxon>Pseudomonadati</taxon>
        <taxon>Pseudomonadota</taxon>
        <taxon>Gammaproteobacteria</taxon>
        <taxon>Legionellales</taxon>
        <taxon>Legionellaceae</taxon>
        <taxon>Legionella</taxon>
    </lineage>
</organism>
<dbReference type="GO" id="GO:0003677">
    <property type="term" value="F:DNA binding"/>
    <property type="evidence" value="ECO:0007669"/>
    <property type="project" value="UniProtKB-UniRule"/>
</dbReference>
<evidence type="ECO:0000313" key="9">
    <source>
        <dbReference type="Proteomes" id="UP000054926"/>
    </source>
</evidence>
<dbReference type="EC" id="6.3.4.15" evidence="6"/>
<keyword evidence="3 6" id="KW-0067">ATP-binding</keyword>
<comment type="catalytic activity">
    <reaction evidence="5 6">
        <text>biotin + L-lysyl-[protein] + ATP = N(6)-biotinyl-L-lysyl-[protein] + AMP + diphosphate + H(+)</text>
        <dbReference type="Rhea" id="RHEA:11756"/>
        <dbReference type="Rhea" id="RHEA-COMP:9752"/>
        <dbReference type="Rhea" id="RHEA-COMP:10505"/>
        <dbReference type="ChEBI" id="CHEBI:15378"/>
        <dbReference type="ChEBI" id="CHEBI:29969"/>
        <dbReference type="ChEBI" id="CHEBI:30616"/>
        <dbReference type="ChEBI" id="CHEBI:33019"/>
        <dbReference type="ChEBI" id="CHEBI:57586"/>
        <dbReference type="ChEBI" id="CHEBI:83144"/>
        <dbReference type="ChEBI" id="CHEBI:456215"/>
        <dbReference type="EC" id="6.3.4.15"/>
    </reaction>
</comment>
<evidence type="ECO:0000256" key="1">
    <source>
        <dbReference type="ARBA" id="ARBA00022598"/>
    </source>
</evidence>
<protein>
    <recommendedName>
        <fullName evidence="6">Bifunctional ligase/repressor BirA</fullName>
    </recommendedName>
    <alternativeName>
        <fullName evidence="6">Biotin operon repressor</fullName>
    </alternativeName>
    <alternativeName>
        <fullName evidence="6">Biotin--[acetyl-CoA-carboxylase] ligase</fullName>
        <ecNumber evidence="6">6.3.4.15</ecNumber>
    </alternativeName>
    <alternativeName>
        <fullName evidence="6">Biotin--protein ligase</fullName>
    </alternativeName>
    <alternativeName>
        <fullName evidence="6">Biotin-[acetyl-CoA carboxylase] synthetase</fullName>
    </alternativeName>
</protein>
<dbReference type="CDD" id="cd16442">
    <property type="entry name" value="BPL"/>
    <property type="match status" value="1"/>
</dbReference>
<feature type="binding site" evidence="6">
    <location>
        <begin position="121"/>
        <end position="123"/>
    </location>
    <ligand>
        <name>biotin</name>
        <dbReference type="ChEBI" id="CHEBI:57586"/>
    </ligand>
</feature>
<name>A0A0W0ZJG2_9GAMM</name>
<feature type="binding site" evidence="6">
    <location>
        <position position="117"/>
    </location>
    <ligand>
        <name>biotin</name>
        <dbReference type="ChEBI" id="CHEBI:57586"/>
    </ligand>
</feature>
<dbReference type="InterPro" id="IPR036388">
    <property type="entry name" value="WH-like_DNA-bd_sf"/>
</dbReference>
<dbReference type="InterPro" id="IPR013196">
    <property type="entry name" value="HTH_11"/>
</dbReference>
<evidence type="ECO:0000256" key="4">
    <source>
        <dbReference type="ARBA" id="ARBA00023267"/>
    </source>
</evidence>
<dbReference type="SUPFAM" id="SSF46785">
    <property type="entry name" value="Winged helix' DNA-binding domain"/>
    <property type="match status" value="1"/>
</dbReference>
<dbReference type="InterPro" id="IPR004408">
    <property type="entry name" value="Biotin_CoA_COase_ligase"/>
</dbReference>
<dbReference type="Pfam" id="PF08279">
    <property type="entry name" value="HTH_11"/>
    <property type="match status" value="1"/>
</dbReference>
<dbReference type="NCBIfam" id="TIGR00121">
    <property type="entry name" value="birA_ligase"/>
    <property type="match status" value="1"/>
</dbReference>
<dbReference type="InterPro" id="IPR036390">
    <property type="entry name" value="WH_DNA-bd_sf"/>
</dbReference>
<dbReference type="PANTHER" id="PTHR12835:SF5">
    <property type="entry name" value="BIOTIN--PROTEIN LIGASE"/>
    <property type="match status" value="1"/>
</dbReference>
<evidence type="ECO:0000256" key="3">
    <source>
        <dbReference type="ARBA" id="ARBA00022840"/>
    </source>
</evidence>
<dbReference type="Gene3D" id="1.10.10.10">
    <property type="entry name" value="Winged helix-like DNA-binding domain superfamily/Winged helix DNA-binding domain"/>
    <property type="match status" value="1"/>
</dbReference>
<evidence type="ECO:0000259" key="7">
    <source>
        <dbReference type="PROSITE" id="PS51733"/>
    </source>
</evidence>
<dbReference type="Pfam" id="PF03099">
    <property type="entry name" value="BPL_LplA_LipB"/>
    <property type="match status" value="1"/>
</dbReference>
<dbReference type="SUPFAM" id="SSF50037">
    <property type="entry name" value="C-terminal domain of transcriptional repressors"/>
    <property type="match status" value="1"/>
</dbReference>
<dbReference type="GO" id="GO:0006355">
    <property type="term" value="P:regulation of DNA-templated transcription"/>
    <property type="evidence" value="ECO:0007669"/>
    <property type="project" value="UniProtKB-UniRule"/>
</dbReference>
<dbReference type="GO" id="GO:0004077">
    <property type="term" value="F:biotin--[biotin carboxyl-carrier protein] ligase activity"/>
    <property type="evidence" value="ECO:0007669"/>
    <property type="project" value="UniProtKB-UniRule"/>
</dbReference>
<dbReference type="PATRIC" id="fig|947033.5.peg.2182"/>
<dbReference type="InterPro" id="IPR008988">
    <property type="entry name" value="Transcriptional_repressor_C"/>
</dbReference>
<keyword evidence="1 6" id="KW-0436">Ligase</keyword>
<dbReference type="InterPro" id="IPR004143">
    <property type="entry name" value="BPL_LPL_catalytic"/>
</dbReference>
<dbReference type="GO" id="GO:0005524">
    <property type="term" value="F:ATP binding"/>
    <property type="evidence" value="ECO:0007669"/>
    <property type="project" value="UniProtKB-UniRule"/>
</dbReference>
<dbReference type="EMBL" id="LNYY01000019">
    <property type="protein sequence ID" value="KTD68899.1"/>
    <property type="molecule type" value="Genomic_DNA"/>
</dbReference>
<keyword evidence="6" id="KW-0805">Transcription regulation</keyword>
<gene>
    <name evidence="6 8" type="primary">birA</name>
    <name evidence="8" type="ORF">Lste_2057</name>
</gene>
<dbReference type="PROSITE" id="PS51733">
    <property type="entry name" value="BPL_LPL_CATALYTIC"/>
    <property type="match status" value="1"/>
</dbReference>
<keyword evidence="6" id="KW-0804">Transcription</keyword>
<evidence type="ECO:0000256" key="6">
    <source>
        <dbReference type="HAMAP-Rule" id="MF_00978"/>
    </source>
</evidence>
<dbReference type="Proteomes" id="UP000054926">
    <property type="component" value="Unassembled WGS sequence"/>
</dbReference>
<accession>A0A0W0ZJG2</accession>
<keyword evidence="6" id="KW-0238">DNA-binding</keyword>
<dbReference type="AlphaFoldDB" id="A0A0W0ZJG2"/>